<protein>
    <submittedName>
        <fullName evidence="1">Uncharacterized protein</fullName>
    </submittedName>
</protein>
<sequence>MGKNIFVEKDTKVEVFLVKLYEENIIDTETYIVAQKMAKGDIYGIK</sequence>
<dbReference type="AlphaFoldDB" id="A0A6N2VFY6"/>
<dbReference type="EMBL" id="CACRTG010000028">
    <property type="protein sequence ID" value="VYT28443.1"/>
    <property type="molecule type" value="Genomic_DNA"/>
</dbReference>
<proteinExistence type="predicted"/>
<accession>A0A6N2VFY6</accession>
<name>A0A6N2VFY6_9FIRM</name>
<evidence type="ECO:0000313" key="1">
    <source>
        <dbReference type="EMBL" id="VYT28443.1"/>
    </source>
</evidence>
<gene>
    <name evidence="1" type="ORF">CNLFYP112_02647</name>
</gene>
<reference evidence="1" key="1">
    <citation type="submission" date="2019-11" db="EMBL/GenBank/DDBJ databases">
        <authorList>
            <person name="Feng L."/>
        </authorList>
    </citation>
    <scope>NUCLEOTIDE SEQUENCE</scope>
    <source>
        <strain evidence="1">CnexileLFYP112</strain>
    </source>
</reference>
<organism evidence="1">
    <name type="scientific">[Clostridium] nexile</name>
    <dbReference type="NCBI Taxonomy" id="29361"/>
    <lineage>
        <taxon>Bacteria</taxon>
        <taxon>Bacillati</taxon>
        <taxon>Bacillota</taxon>
        <taxon>Clostridia</taxon>
        <taxon>Lachnospirales</taxon>
        <taxon>Lachnospiraceae</taxon>
        <taxon>Tyzzerella</taxon>
    </lineage>
</organism>